<organism evidence="1">
    <name type="scientific">marine sediment metagenome</name>
    <dbReference type="NCBI Taxonomy" id="412755"/>
    <lineage>
        <taxon>unclassified sequences</taxon>
        <taxon>metagenomes</taxon>
        <taxon>ecological metagenomes</taxon>
    </lineage>
</organism>
<dbReference type="EMBL" id="BARS01031833">
    <property type="protein sequence ID" value="GAG22581.1"/>
    <property type="molecule type" value="Genomic_DNA"/>
</dbReference>
<evidence type="ECO:0000313" key="1">
    <source>
        <dbReference type="EMBL" id="GAG22581.1"/>
    </source>
</evidence>
<reference evidence="1" key="1">
    <citation type="journal article" date="2014" name="Front. Microbiol.">
        <title>High frequency of phylogenetically diverse reductive dehalogenase-homologous genes in deep subseafloor sedimentary metagenomes.</title>
        <authorList>
            <person name="Kawai M."/>
            <person name="Futagami T."/>
            <person name="Toyoda A."/>
            <person name="Takaki Y."/>
            <person name="Nishi S."/>
            <person name="Hori S."/>
            <person name="Arai W."/>
            <person name="Tsubouchi T."/>
            <person name="Morono Y."/>
            <person name="Uchiyama I."/>
            <person name="Ito T."/>
            <person name="Fujiyama A."/>
            <person name="Inagaki F."/>
            <person name="Takami H."/>
        </authorList>
    </citation>
    <scope>NUCLEOTIDE SEQUENCE</scope>
    <source>
        <strain evidence="1">Expedition CK06-06</strain>
    </source>
</reference>
<proteinExistence type="predicted"/>
<gene>
    <name evidence="1" type="ORF">S01H1_49474</name>
</gene>
<comment type="caution">
    <text evidence="1">The sequence shown here is derived from an EMBL/GenBank/DDBJ whole genome shotgun (WGS) entry which is preliminary data.</text>
</comment>
<name>X0XCC0_9ZZZZ</name>
<accession>X0XCC0</accession>
<dbReference type="AlphaFoldDB" id="X0XCC0"/>
<sequence length="30" mass="3723">DRPGNNRGIAEIWWQRWETRRKTEKTNPNL</sequence>
<feature type="non-terminal residue" evidence="1">
    <location>
        <position position="1"/>
    </location>
</feature>
<protein>
    <submittedName>
        <fullName evidence="1">Uncharacterized protein</fullName>
    </submittedName>
</protein>